<evidence type="ECO:0000313" key="3">
    <source>
        <dbReference type="Proteomes" id="UP000483820"/>
    </source>
</evidence>
<dbReference type="CTD" id="9828149"/>
<dbReference type="AlphaFoldDB" id="A0A6A5G853"/>
<dbReference type="Proteomes" id="UP000483820">
    <property type="component" value="Chromosome V"/>
</dbReference>
<protein>
    <submittedName>
        <fullName evidence="2">Uncharacterized protein</fullName>
    </submittedName>
</protein>
<gene>
    <name evidence="2" type="ORF">GCK72_017295</name>
</gene>
<keyword evidence="1" id="KW-0732">Signal</keyword>
<name>A0A6A5G853_CAERE</name>
<dbReference type="GeneID" id="9828149"/>
<organism evidence="2 3">
    <name type="scientific">Caenorhabditis remanei</name>
    <name type="common">Caenorhabditis vulgaris</name>
    <dbReference type="NCBI Taxonomy" id="31234"/>
    <lineage>
        <taxon>Eukaryota</taxon>
        <taxon>Metazoa</taxon>
        <taxon>Ecdysozoa</taxon>
        <taxon>Nematoda</taxon>
        <taxon>Chromadorea</taxon>
        <taxon>Rhabditida</taxon>
        <taxon>Rhabditina</taxon>
        <taxon>Rhabditomorpha</taxon>
        <taxon>Rhabditoidea</taxon>
        <taxon>Rhabditidae</taxon>
        <taxon>Peloderinae</taxon>
        <taxon>Caenorhabditis</taxon>
    </lineage>
</organism>
<accession>A0A6A5G853</accession>
<proteinExistence type="predicted"/>
<feature type="signal peptide" evidence="1">
    <location>
        <begin position="1"/>
        <end position="16"/>
    </location>
</feature>
<evidence type="ECO:0000256" key="1">
    <source>
        <dbReference type="SAM" id="SignalP"/>
    </source>
</evidence>
<dbReference type="KEGG" id="crq:GCK72_017295"/>
<evidence type="ECO:0000313" key="2">
    <source>
        <dbReference type="EMBL" id="KAF1750744.1"/>
    </source>
</evidence>
<dbReference type="EMBL" id="WUAV01000005">
    <property type="protein sequence ID" value="KAF1750744.1"/>
    <property type="molecule type" value="Genomic_DNA"/>
</dbReference>
<dbReference type="RefSeq" id="XP_053580920.1">
    <property type="nucleotide sequence ID" value="XM_053732007.1"/>
</dbReference>
<reference evidence="2 3" key="1">
    <citation type="submission" date="2019-12" db="EMBL/GenBank/DDBJ databases">
        <title>Chromosome-level assembly of the Caenorhabditis remanei genome.</title>
        <authorList>
            <person name="Teterina A.A."/>
            <person name="Willis J.H."/>
            <person name="Phillips P.C."/>
        </authorList>
    </citation>
    <scope>NUCLEOTIDE SEQUENCE [LARGE SCALE GENOMIC DNA]</scope>
    <source>
        <strain evidence="2 3">PX506</strain>
        <tissue evidence="2">Whole organism</tissue>
    </source>
</reference>
<feature type="chain" id="PRO_5025601017" evidence="1">
    <location>
        <begin position="17"/>
        <end position="94"/>
    </location>
</feature>
<comment type="caution">
    <text evidence="2">The sequence shown here is derived from an EMBL/GenBank/DDBJ whole genome shotgun (WGS) entry which is preliminary data.</text>
</comment>
<sequence length="94" mass="10938">MKTIVLIISTLIFCSAGIVLTPPEKNEKSGHDYMVLDFSDNELPVQIATSKEEQIAYLGRKDGRIYPKNHKFYYWDRTRRKMLNVVEESSGKKR</sequence>